<dbReference type="AlphaFoldDB" id="A0A0W7YXY2"/>
<feature type="chain" id="PRO_5006938813" evidence="16">
    <location>
        <begin position="27"/>
        <end position="719"/>
    </location>
</feature>
<keyword evidence="4 14" id="KW-1134">Transmembrane beta strand</keyword>
<keyword evidence="9" id="KW-0406">Ion transport</keyword>
<evidence type="ECO:0000256" key="3">
    <source>
        <dbReference type="ARBA" id="ARBA00022448"/>
    </source>
</evidence>
<keyword evidence="5" id="KW-0410">Iron transport</keyword>
<evidence type="ECO:0000256" key="6">
    <source>
        <dbReference type="ARBA" id="ARBA00022692"/>
    </source>
</evidence>
<dbReference type="InterPro" id="IPR036942">
    <property type="entry name" value="Beta-barrel_TonB_sf"/>
</dbReference>
<evidence type="ECO:0000256" key="5">
    <source>
        <dbReference type="ARBA" id="ARBA00022496"/>
    </source>
</evidence>
<evidence type="ECO:0000256" key="15">
    <source>
        <dbReference type="RuleBase" id="RU003357"/>
    </source>
</evidence>
<dbReference type="CDD" id="cd01347">
    <property type="entry name" value="ligand_gated_channel"/>
    <property type="match status" value="1"/>
</dbReference>
<dbReference type="SUPFAM" id="SSF56935">
    <property type="entry name" value="Porins"/>
    <property type="match status" value="1"/>
</dbReference>
<dbReference type="InterPro" id="IPR037066">
    <property type="entry name" value="Plug_dom_sf"/>
</dbReference>
<dbReference type="GO" id="GO:0009279">
    <property type="term" value="C:cell outer membrane"/>
    <property type="evidence" value="ECO:0007669"/>
    <property type="project" value="UniProtKB-SubCell"/>
</dbReference>
<feature type="domain" description="TonB-dependent receptor-like beta-barrel" evidence="17">
    <location>
        <begin position="230"/>
        <end position="682"/>
    </location>
</feature>
<dbReference type="STRING" id="225992.B5M06_01980"/>
<evidence type="ECO:0000256" key="13">
    <source>
        <dbReference type="ARBA" id="ARBA00023237"/>
    </source>
</evidence>
<keyword evidence="3 14" id="KW-0813">Transport</keyword>
<evidence type="ECO:0000313" key="20">
    <source>
        <dbReference type="Proteomes" id="UP000053300"/>
    </source>
</evidence>
<keyword evidence="7 16" id="KW-0732">Signal</keyword>
<keyword evidence="10 15" id="KW-0798">TonB box</keyword>
<comment type="subcellular location">
    <subcellularLocation>
        <location evidence="1 14">Cell outer membrane</location>
        <topology evidence="1 14">Multi-pass membrane protein</topology>
    </subcellularLocation>
</comment>
<feature type="signal peptide" evidence="16">
    <location>
        <begin position="1"/>
        <end position="26"/>
    </location>
</feature>
<sequence length="719" mass="77927">MPSFAPSAQSQAIAILFGSLSLSAFAQDATPTLDTVEIRSATNGASLQSLPTSATVLDGEHMREHQLQVNLSEGLASVPGLQIKNRQNYAQDLQLSIRGYGARSTFGVRGVRLYVDNIPATMPDGQGSLSHIDIGSIERVEVLRGPYSALYGNSSGGVVSIFTETPEGKPFVEAGVAFGSNGQKRFSAKAGGETAQGLSYLVSASRFLTDGYRAHSAADRNVGNVKLSAAIGDDARWTLVANTMKSSAQDPQGLTWDQYLANRKQPSVVAERFNTRKSLEQTQVGMTYERRLSGTHSIALMAYAGHRSMEQYQSIPLISYGKPIQEQARHAGGVIDMSRDYAGLDARWTGNFTNAVMPVTVSAGLALDYVQEDRQGYRNYTGAATAPTAQGIKGALTRDEKNTITNIDPYVQATWKLATTWTLDTGLRYSRVKFKTTDYFTAPANPNITGDKANPDDSGKVTHRKALPVVSLAHALTPDDTVYASVGRGFETPTFAELSYSPNNINGLNLNLQPSVSTQYELGYRQRLRGSVKGQWSAAVFHSQTSDEIVSAGGTGGRTTYRNAGKTRRQGVELQADMHLTPKWQVQAAYTYLDATFRQASGDAAMGNQLPGLSRQNMFVATSYQLTPAWKLGLSAQHASKVFVNDSNSEAAPAFTIASASVGYTKDMGDWRLHAFARVDNLFDRNYVGSVIVNDGNGRYYESAQGRNWATGVNLRYNF</sequence>
<reference evidence="19 20" key="1">
    <citation type="submission" date="2015-12" db="EMBL/GenBank/DDBJ databases">
        <title>Complete genome sequence of a multi-drug resistant strain Acidovorax sp. 12322-1.</title>
        <authorList>
            <person name="Ming D."/>
            <person name="Wang M."/>
            <person name="Hu S."/>
            <person name="Zhou Y."/>
            <person name="Jiang T."/>
        </authorList>
    </citation>
    <scope>NUCLEOTIDE SEQUENCE [LARGE SCALE GENOMIC DNA]</scope>
    <source>
        <strain evidence="19 20">12322-1</strain>
    </source>
</reference>
<evidence type="ECO:0000256" key="11">
    <source>
        <dbReference type="ARBA" id="ARBA00023136"/>
    </source>
</evidence>
<dbReference type="InterPro" id="IPR000531">
    <property type="entry name" value="Beta-barrel_TonB"/>
</dbReference>
<dbReference type="GO" id="GO:0015344">
    <property type="term" value="F:siderophore uptake transmembrane transporter activity"/>
    <property type="evidence" value="ECO:0007669"/>
    <property type="project" value="TreeGrafter"/>
</dbReference>
<dbReference type="Proteomes" id="UP000053300">
    <property type="component" value="Unassembled WGS sequence"/>
</dbReference>
<evidence type="ECO:0000259" key="18">
    <source>
        <dbReference type="Pfam" id="PF07715"/>
    </source>
</evidence>
<comment type="similarity">
    <text evidence="2 14 15">Belongs to the TonB-dependent receptor family.</text>
</comment>
<keyword evidence="11 14" id="KW-0472">Membrane</keyword>
<evidence type="ECO:0000256" key="16">
    <source>
        <dbReference type="SAM" id="SignalP"/>
    </source>
</evidence>
<evidence type="ECO:0000259" key="17">
    <source>
        <dbReference type="Pfam" id="PF00593"/>
    </source>
</evidence>
<name>A0A0W7YXY2_9BURK</name>
<comment type="caution">
    <text evidence="19">The sequence shown here is derived from an EMBL/GenBank/DDBJ whole genome shotgun (WGS) entry which is preliminary data.</text>
</comment>
<keyword evidence="12 19" id="KW-0675">Receptor</keyword>
<evidence type="ECO:0000256" key="4">
    <source>
        <dbReference type="ARBA" id="ARBA00022452"/>
    </source>
</evidence>
<organism evidence="19 20">
    <name type="scientific">Comamonas kerstersii</name>
    <dbReference type="NCBI Taxonomy" id="225992"/>
    <lineage>
        <taxon>Bacteria</taxon>
        <taxon>Pseudomonadati</taxon>
        <taxon>Pseudomonadota</taxon>
        <taxon>Betaproteobacteria</taxon>
        <taxon>Burkholderiales</taxon>
        <taxon>Comamonadaceae</taxon>
        <taxon>Comamonas</taxon>
    </lineage>
</organism>
<evidence type="ECO:0000256" key="1">
    <source>
        <dbReference type="ARBA" id="ARBA00004571"/>
    </source>
</evidence>
<dbReference type="Gene3D" id="2.170.130.10">
    <property type="entry name" value="TonB-dependent receptor, plug domain"/>
    <property type="match status" value="1"/>
</dbReference>
<evidence type="ECO:0000313" key="19">
    <source>
        <dbReference type="EMBL" id="KUF39828.1"/>
    </source>
</evidence>
<evidence type="ECO:0000256" key="7">
    <source>
        <dbReference type="ARBA" id="ARBA00022729"/>
    </source>
</evidence>
<dbReference type="Pfam" id="PF07715">
    <property type="entry name" value="Plug"/>
    <property type="match status" value="1"/>
</dbReference>
<dbReference type="Pfam" id="PF00593">
    <property type="entry name" value="TonB_dep_Rec_b-barrel"/>
    <property type="match status" value="1"/>
</dbReference>
<feature type="domain" description="TonB-dependent receptor plug" evidence="18">
    <location>
        <begin position="47"/>
        <end position="158"/>
    </location>
</feature>
<accession>A0A0W7YXY2</accession>
<evidence type="ECO:0000256" key="14">
    <source>
        <dbReference type="PROSITE-ProRule" id="PRU01360"/>
    </source>
</evidence>
<evidence type="ECO:0000256" key="9">
    <source>
        <dbReference type="ARBA" id="ARBA00023065"/>
    </source>
</evidence>
<evidence type="ECO:0000256" key="12">
    <source>
        <dbReference type="ARBA" id="ARBA00023170"/>
    </source>
</evidence>
<evidence type="ECO:0000256" key="2">
    <source>
        <dbReference type="ARBA" id="ARBA00009810"/>
    </source>
</evidence>
<dbReference type="EMBL" id="LPXH01000034">
    <property type="protein sequence ID" value="KUF39828.1"/>
    <property type="molecule type" value="Genomic_DNA"/>
</dbReference>
<dbReference type="InterPro" id="IPR012910">
    <property type="entry name" value="Plug_dom"/>
</dbReference>
<dbReference type="InterPro" id="IPR039426">
    <property type="entry name" value="TonB-dep_rcpt-like"/>
</dbReference>
<keyword evidence="20" id="KW-1185">Reference proteome</keyword>
<evidence type="ECO:0000256" key="10">
    <source>
        <dbReference type="ARBA" id="ARBA00023077"/>
    </source>
</evidence>
<dbReference type="PANTHER" id="PTHR32552:SF68">
    <property type="entry name" value="FERRICHROME OUTER MEMBRANE TRANSPORTER_PHAGE RECEPTOR"/>
    <property type="match status" value="1"/>
</dbReference>
<dbReference type="RefSeq" id="WP_058880120.1">
    <property type="nucleotide sequence ID" value="NZ_LPXH01000034.1"/>
</dbReference>
<dbReference type="PANTHER" id="PTHR32552">
    <property type="entry name" value="FERRICHROME IRON RECEPTOR-RELATED"/>
    <property type="match status" value="1"/>
</dbReference>
<protein>
    <submittedName>
        <fullName evidence="19">TonB-dependent receptor</fullName>
    </submittedName>
</protein>
<keyword evidence="6 14" id="KW-0812">Transmembrane</keyword>
<dbReference type="Gene3D" id="2.40.170.20">
    <property type="entry name" value="TonB-dependent receptor, beta-barrel domain"/>
    <property type="match status" value="1"/>
</dbReference>
<evidence type="ECO:0000256" key="8">
    <source>
        <dbReference type="ARBA" id="ARBA00023004"/>
    </source>
</evidence>
<proteinExistence type="inferred from homology"/>
<keyword evidence="8" id="KW-0408">Iron</keyword>
<gene>
    <name evidence="19" type="ORF">AS359_13345</name>
</gene>
<dbReference type="PROSITE" id="PS52016">
    <property type="entry name" value="TONB_DEPENDENT_REC_3"/>
    <property type="match status" value="1"/>
</dbReference>
<keyword evidence="13 14" id="KW-0998">Cell outer membrane</keyword>